<dbReference type="InterPro" id="IPR002477">
    <property type="entry name" value="Peptidoglycan-bd-like"/>
</dbReference>
<dbReference type="Gene3D" id="3.90.1720.10">
    <property type="entry name" value="endopeptidase domain like (from Nostoc punctiforme)"/>
    <property type="match status" value="1"/>
</dbReference>
<feature type="domain" description="Peptidase C51" evidence="2">
    <location>
        <begin position="361"/>
        <end position="454"/>
    </location>
</feature>
<sequence>MAGVNFTASLRDEYDELFRSARIRPERKAEIDSVAARIMSPVNWARYQKIETGIGVPAYVVGIIHSLEASLNFKGHLHNGDPLTARTKQVPAGRPKPGTPPFDWEESAIDALTLKKLDQWTDWSVAGIAYVLESYNGWGYRKHHSHVKSPYLWSFTTVYASGKYVADGTWSDTAVSKQCGGLAVLKAMIDSGRVSLAVPASPEEDDEAVVITPQVMTEEGIAPAPVAPPPYPGRLLRHGSRGEDVRMLQSRLLALGISGVGIADGDFGDNTENAVRLFQARSEDEEGEPLGVDGVVGRKTWQTLFGGTADAEPAPAMVASGIAGRALDIARAQLGVREVPLGSNRGPMVDQYLLSTGVPPGHAWCMAFVYWCYAQAAAELGLANPMPRTAGVMRSWQLAKDSGSARLLTAAQVKDNVADVEPGMVFYISTGGGLGHTGIVADIVAGRLVTVEGNTNDGGSRDGIGVFMRSKRRIDSINLGFAAFG</sequence>
<dbReference type="InterPro" id="IPR036366">
    <property type="entry name" value="PGBDSf"/>
</dbReference>
<proteinExistence type="predicted"/>
<comment type="caution">
    <text evidence="3">The sequence shown here is derived from an EMBL/GenBank/DDBJ whole genome shotgun (WGS) entry which is preliminary data.</text>
</comment>
<organism evidence="3 4">
    <name type="scientific">Methylobrevis pamukkalensis</name>
    <dbReference type="NCBI Taxonomy" id="1439726"/>
    <lineage>
        <taxon>Bacteria</taxon>
        <taxon>Pseudomonadati</taxon>
        <taxon>Pseudomonadota</taxon>
        <taxon>Alphaproteobacteria</taxon>
        <taxon>Hyphomicrobiales</taxon>
        <taxon>Pleomorphomonadaceae</taxon>
        <taxon>Methylobrevis</taxon>
    </lineage>
</organism>
<evidence type="ECO:0000259" key="2">
    <source>
        <dbReference type="Pfam" id="PF05257"/>
    </source>
</evidence>
<dbReference type="InterPro" id="IPR007921">
    <property type="entry name" value="CHAP_dom"/>
</dbReference>
<gene>
    <name evidence="3" type="ORF">A6302_03455</name>
</gene>
<reference evidence="3 4" key="1">
    <citation type="submission" date="2016-07" db="EMBL/GenBank/DDBJ databases">
        <title>Draft Genome Sequence of Methylobrevis pamukkalensis PK2.</title>
        <authorList>
            <person name="Vasilenko O.V."/>
            <person name="Doronina N.V."/>
            <person name="Shmareva M.N."/>
            <person name="Tarlachkov S.V."/>
            <person name="Mustakhimov I."/>
            <person name="Trotsenko Y.A."/>
        </authorList>
    </citation>
    <scope>NUCLEOTIDE SEQUENCE [LARGE SCALE GENOMIC DNA]</scope>
    <source>
        <strain evidence="3 4">PK2</strain>
    </source>
</reference>
<dbReference type="Gene3D" id="1.10.101.10">
    <property type="entry name" value="PGBD-like superfamily/PGBD"/>
    <property type="match status" value="1"/>
</dbReference>
<accession>A0A1E3GYY1</accession>
<evidence type="ECO:0000313" key="3">
    <source>
        <dbReference type="EMBL" id="ODN69234.1"/>
    </source>
</evidence>
<dbReference type="InterPro" id="IPR036365">
    <property type="entry name" value="PGBD-like_sf"/>
</dbReference>
<feature type="domain" description="Peptidoglycan binding-like" evidence="1">
    <location>
        <begin position="241"/>
        <end position="304"/>
    </location>
</feature>
<dbReference type="PATRIC" id="fig|1439726.3.peg.3637"/>
<evidence type="ECO:0000259" key="1">
    <source>
        <dbReference type="Pfam" id="PF01471"/>
    </source>
</evidence>
<evidence type="ECO:0000313" key="4">
    <source>
        <dbReference type="Proteomes" id="UP000094622"/>
    </source>
</evidence>
<dbReference type="EMBL" id="MCRJ01000102">
    <property type="protein sequence ID" value="ODN69234.1"/>
    <property type="molecule type" value="Genomic_DNA"/>
</dbReference>
<name>A0A1E3GYY1_9HYPH</name>
<dbReference type="AlphaFoldDB" id="A0A1E3GYY1"/>
<dbReference type="Pfam" id="PF01471">
    <property type="entry name" value="PG_binding_1"/>
    <property type="match status" value="1"/>
</dbReference>
<dbReference type="SUPFAM" id="SSF47090">
    <property type="entry name" value="PGBD-like"/>
    <property type="match status" value="1"/>
</dbReference>
<dbReference type="Pfam" id="PF05257">
    <property type="entry name" value="CHAP"/>
    <property type="match status" value="1"/>
</dbReference>
<keyword evidence="4" id="KW-1185">Reference proteome</keyword>
<dbReference type="Proteomes" id="UP000094622">
    <property type="component" value="Unassembled WGS sequence"/>
</dbReference>
<protein>
    <submittedName>
        <fullName evidence="3">Putative peptidoglycan binding domain protein</fullName>
    </submittedName>
</protein>